<evidence type="ECO:0000256" key="3">
    <source>
        <dbReference type="ARBA" id="ARBA00023125"/>
    </source>
</evidence>
<dbReference type="PANTHER" id="PTHR31221:SF1">
    <property type="entry name" value="WRKY TRANSCRIPTION FACTOR 33-RELATED"/>
    <property type="match status" value="1"/>
</dbReference>
<dbReference type="InterPro" id="IPR003657">
    <property type="entry name" value="WRKY_dom"/>
</dbReference>
<organism evidence="8 9">
    <name type="scientific">Penstemon davidsonii</name>
    <dbReference type="NCBI Taxonomy" id="160366"/>
    <lineage>
        <taxon>Eukaryota</taxon>
        <taxon>Viridiplantae</taxon>
        <taxon>Streptophyta</taxon>
        <taxon>Embryophyta</taxon>
        <taxon>Tracheophyta</taxon>
        <taxon>Spermatophyta</taxon>
        <taxon>Magnoliopsida</taxon>
        <taxon>eudicotyledons</taxon>
        <taxon>Gunneridae</taxon>
        <taxon>Pentapetalae</taxon>
        <taxon>asterids</taxon>
        <taxon>lamiids</taxon>
        <taxon>Lamiales</taxon>
        <taxon>Plantaginaceae</taxon>
        <taxon>Cheloneae</taxon>
        <taxon>Penstemon</taxon>
    </lineage>
</organism>
<dbReference type="Proteomes" id="UP001291926">
    <property type="component" value="Unassembled WGS sequence"/>
</dbReference>
<dbReference type="InterPro" id="IPR044810">
    <property type="entry name" value="WRKY_plant"/>
</dbReference>
<keyword evidence="3" id="KW-0238">DNA-binding</keyword>
<reference evidence="8 9" key="1">
    <citation type="journal article" date="2023" name="bioRxiv">
        <title>Genome report: Whole genome sequence and annotation of Penstemon davidsonii.</title>
        <authorList>
            <person name="Ostevik K.L."/>
            <person name="Alabady M."/>
            <person name="Zhang M."/>
            <person name="Rausher M.D."/>
        </authorList>
    </citation>
    <scope>NUCLEOTIDE SEQUENCE [LARGE SCALE GENOMIC DNA]</scope>
    <source>
        <strain evidence="8">DNT005</strain>
        <tissue evidence="8">Whole leaf</tissue>
    </source>
</reference>
<comment type="subcellular location">
    <subcellularLocation>
        <location evidence="1">Nucleus</location>
    </subcellularLocation>
</comment>
<evidence type="ECO:0000313" key="8">
    <source>
        <dbReference type="EMBL" id="KAK4487242.1"/>
    </source>
</evidence>
<feature type="compositionally biased region" description="Polar residues" evidence="6">
    <location>
        <begin position="42"/>
        <end position="51"/>
    </location>
</feature>
<evidence type="ECO:0000256" key="4">
    <source>
        <dbReference type="ARBA" id="ARBA00023163"/>
    </source>
</evidence>
<feature type="region of interest" description="Disordered" evidence="6">
    <location>
        <begin position="16"/>
        <end position="98"/>
    </location>
</feature>
<gene>
    <name evidence="8" type="ORF">RD792_006153</name>
</gene>
<keyword evidence="2" id="KW-0805">Transcription regulation</keyword>
<dbReference type="PROSITE" id="PS50811">
    <property type="entry name" value="WRKY"/>
    <property type="match status" value="1"/>
</dbReference>
<proteinExistence type="predicted"/>
<dbReference type="Gene3D" id="2.20.25.80">
    <property type="entry name" value="WRKY domain"/>
    <property type="match status" value="1"/>
</dbReference>
<dbReference type="SUPFAM" id="SSF118290">
    <property type="entry name" value="WRKY DNA-binding domain"/>
    <property type="match status" value="1"/>
</dbReference>
<sequence length="162" mass="18279">MKKIVEKTLDGHITEIVYKNNHNHPKPESTRRSSSSLASSTVIQPHQTQLNEIPDQSYGSNDMGKMDSFVGTPENSSITIGDDEFEQSSQKRRLGGDEFDEDEFNAKIWKGEIESEGISAIGRTVKEPRVVVQTISDIDILEDGYRSRKYGQKVVKRNPNPR</sequence>
<comment type="caution">
    <text evidence="8">The sequence shown here is derived from an EMBL/GenBank/DDBJ whole genome shotgun (WGS) entry which is preliminary data.</text>
</comment>
<keyword evidence="4" id="KW-0804">Transcription</keyword>
<evidence type="ECO:0000256" key="2">
    <source>
        <dbReference type="ARBA" id="ARBA00023015"/>
    </source>
</evidence>
<dbReference type="PANTHER" id="PTHR31221">
    <property type="entry name" value="WRKY TRANSCRIPTION FACTOR PROTEIN 1-RELATED"/>
    <property type="match status" value="1"/>
</dbReference>
<feature type="compositionally biased region" description="Low complexity" evidence="6">
    <location>
        <begin position="32"/>
        <end position="41"/>
    </location>
</feature>
<evidence type="ECO:0000256" key="1">
    <source>
        <dbReference type="ARBA" id="ARBA00004123"/>
    </source>
</evidence>
<feature type="domain" description="WRKY" evidence="7">
    <location>
        <begin position="136"/>
        <end position="162"/>
    </location>
</feature>
<evidence type="ECO:0000256" key="6">
    <source>
        <dbReference type="SAM" id="MobiDB-lite"/>
    </source>
</evidence>
<keyword evidence="5" id="KW-0539">Nucleus</keyword>
<accession>A0ABR0DDD3</accession>
<evidence type="ECO:0000259" key="7">
    <source>
        <dbReference type="PROSITE" id="PS50811"/>
    </source>
</evidence>
<name>A0ABR0DDD3_9LAMI</name>
<dbReference type="EMBL" id="JAYDYQ010002150">
    <property type="protein sequence ID" value="KAK4487242.1"/>
    <property type="molecule type" value="Genomic_DNA"/>
</dbReference>
<evidence type="ECO:0000256" key="5">
    <source>
        <dbReference type="ARBA" id="ARBA00023242"/>
    </source>
</evidence>
<evidence type="ECO:0000313" key="9">
    <source>
        <dbReference type="Proteomes" id="UP001291926"/>
    </source>
</evidence>
<keyword evidence="9" id="KW-1185">Reference proteome</keyword>
<dbReference type="InterPro" id="IPR036576">
    <property type="entry name" value="WRKY_dom_sf"/>
</dbReference>
<protein>
    <recommendedName>
        <fullName evidence="7">WRKY domain-containing protein</fullName>
    </recommendedName>
</protein>